<protein>
    <submittedName>
        <fullName evidence="5">AraC family transcriptional regulator</fullName>
    </submittedName>
</protein>
<dbReference type="InterPro" id="IPR018060">
    <property type="entry name" value="HTH_AraC"/>
</dbReference>
<evidence type="ECO:0000256" key="3">
    <source>
        <dbReference type="ARBA" id="ARBA00023163"/>
    </source>
</evidence>
<keyword evidence="1" id="KW-0805">Transcription regulation</keyword>
<dbReference type="PROSITE" id="PS01124">
    <property type="entry name" value="HTH_ARAC_FAMILY_2"/>
    <property type="match status" value="1"/>
</dbReference>
<dbReference type="GO" id="GO:0043565">
    <property type="term" value="F:sequence-specific DNA binding"/>
    <property type="evidence" value="ECO:0007669"/>
    <property type="project" value="InterPro"/>
</dbReference>
<reference evidence="5 6" key="1">
    <citation type="submission" date="2015-11" db="EMBL/GenBank/DDBJ databases">
        <title>Expanding the genomic diversity of Burkholderia species for the development of highly accurate diagnostics.</title>
        <authorList>
            <person name="Sahl J."/>
            <person name="Keim P."/>
            <person name="Wagner D."/>
        </authorList>
    </citation>
    <scope>NUCLEOTIDE SEQUENCE [LARGE SCALE GENOMIC DNA]</scope>
    <source>
        <strain evidence="5 6">MSMB793WGS</strain>
    </source>
</reference>
<keyword evidence="3" id="KW-0804">Transcription</keyword>
<dbReference type="RefSeq" id="WP_060347873.1">
    <property type="nucleotide sequence ID" value="NZ_LPLZ01000060.1"/>
</dbReference>
<dbReference type="PANTHER" id="PTHR46796">
    <property type="entry name" value="HTH-TYPE TRANSCRIPTIONAL ACTIVATOR RHAS-RELATED"/>
    <property type="match status" value="1"/>
</dbReference>
<dbReference type="Proteomes" id="UP000068016">
    <property type="component" value="Unassembled WGS sequence"/>
</dbReference>
<dbReference type="SUPFAM" id="SSF46689">
    <property type="entry name" value="Homeodomain-like"/>
    <property type="match status" value="1"/>
</dbReference>
<gene>
    <name evidence="5" type="ORF">WT83_19985</name>
</gene>
<evidence type="ECO:0000313" key="5">
    <source>
        <dbReference type="EMBL" id="KWN11272.1"/>
    </source>
</evidence>
<evidence type="ECO:0000313" key="6">
    <source>
        <dbReference type="Proteomes" id="UP000068016"/>
    </source>
</evidence>
<dbReference type="PROSITE" id="PS00041">
    <property type="entry name" value="HTH_ARAC_FAMILY_1"/>
    <property type="match status" value="1"/>
</dbReference>
<dbReference type="InterPro" id="IPR035418">
    <property type="entry name" value="AraC-bd_2"/>
</dbReference>
<dbReference type="InterPro" id="IPR050204">
    <property type="entry name" value="AraC_XylS_family_regulators"/>
</dbReference>
<dbReference type="Pfam" id="PF14525">
    <property type="entry name" value="AraC_binding_2"/>
    <property type="match status" value="1"/>
</dbReference>
<dbReference type="InterPro" id="IPR018062">
    <property type="entry name" value="HTH_AraC-typ_CS"/>
</dbReference>
<evidence type="ECO:0000259" key="4">
    <source>
        <dbReference type="PROSITE" id="PS01124"/>
    </source>
</evidence>
<dbReference type="Pfam" id="PF12833">
    <property type="entry name" value="HTH_18"/>
    <property type="match status" value="1"/>
</dbReference>
<organism evidence="5 6">
    <name type="scientific">Burkholderia territorii</name>
    <dbReference type="NCBI Taxonomy" id="1503055"/>
    <lineage>
        <taxon>Bacteria</taxon>
        <taxon>Pseudomonadati</taxon>
        <taxon>Pseudomonadota</taxon>
        <taxon>Betaproteobacteria</taxon>
        <taxon>Burkholderiales</taxon>
        <taxon>Burkholderiaceae</taxon>
        <taxon>Burkholderia</taxon>
        <taxon>Burkholderia cepacia complex</taxon>
    </lineage>
</organism>
<comment type="caution">
    <text evidence="5">The sequence shown here is derived from an EMBL/GenBank/DDBJ whole genome shotgun (WGS) entry which is preliminary data.</text>
</comment>
<dbReference type="GO" id="GO:0003700">
    <property type="term" value="F:DNA-binding transcription factor activity"/>
    <property type="evidence" value="ECO:0007669"/>
    <property type="project" value="InterPro"/>
</dbReference>
<accession>A0A108EHB1</accession>
<sequence>MDIALSRHAPNRLDTLHAPDEVERAVAHRLGAHRMAAHGRAPFHAELYEVPLHHGTLLELCYGRETRIDFGDDTDHFLFRLTLAGACELQTGRTVARAAPGELTVSSPALASRLITSPDCRNLVLRLERGALERKLQDMLQMTLTRPLQFDLAAGGKGNGKSNGVGAAAVLPTFEYLCRIGPQPGIGTAAATFVADLTAALMSLLLAHLPHSYSDALARGTPPLPAHVRRACEHVDAHLGEPLPLATLAAVAGVAPRTLQHAFRAFLDTTPAAHVRDRRLAAVHAALQRGDARSVTDVLIAHGVHGFGHFAKAYARRYGHAPSVTARQTR</sequence>
<dbReference type="SMART" id="SM00342">
    <property type="entry name" value="HTH_ARAC"/>
    <property type="match status" value="1"/>
</dbReference>
<dbReference type="AlphaFoldDB" id="A0A108EHB1"/>
<evidence type="ECO:0000256" key="1">
    <source>
        <dbReference type="ARBA" id="ARBA00023015"/>
    </source>
</evidence>
<evidence type="ECO:0000256" key="2">
    <source>
        <dbReference type="ARBA" id="ARBA00023125"/>
    </source>
</evidence>
<name>A0A108EHB1_9BURK</name>
<keyword evidence="2" id="KW-0238">DNA-binding</keyword>
<dbReference type="EMBL" id="LPLZ01000060">
    <property type="protein sequence ID" value="KWN11272.1"/>
    <property type="molecule type" value="Genomic_DNA"/>
</dbReference>
<dbReference type="Gene3D" id="1.10.10.60">
    <property type="entry name" value="Homeodomain-like"/>
    <property type="match status" value="1"/>
</dbReference>
<dbReference type="InterPro" id="IPR009057">
    <property type="entry name" value="Homeodomain-like_sf"/>
</dbReference>
<proteinExistence type="predicted"/>
<feature type="domain" description="HTH araC/xylS-type" evidence="4">
    <location>
        <begin position="229"/>
        <end position="328"/>
    </location>
</feature>